<dbReference type="InterPro" id="IPR025857">
    <property type="entry name" value="MacB_PCD"/>
</dbReference>
<comment type="subcellular location">
    <subcellularLocation>
        <location evidence="1">Cell membrane</location>
        <topology evidence="1">Multi-pass membrane protein</topology>
    </subcellularLocation>
</comment>
<evidence type="ECO:0000256" key="4">
    <source>
        <dbReference type="ARBA" id="ARBA00022989"/>
    </source>
</evidence>
<dbReference type="PANTHER" id="PTHR30287:SF1">
    <property type="entry name" value="INNER MEMBRANE PROTEIN"/>
    <property type="match status" value="1"/>
</dbReference>
<comment type="caution">
    <text evidence="9">The sequence shown here is derived from an EMBL/GenBank/DDBJ whole genome shotgun (WGS) entry which is preliminary data.</text>
</comment>
<feature type="transmembrane region" description="Helical" evidence="6">
    <location>
        <begin position="475"/>
        <end position="493"/>
    </location>
</feature>
<feature type="transmembrane region" description="Helical" evidence="6">
    <location>
        <begin position="712"/>
        <end position="735"/>
    </location>
</feature>
<dbReference type="InterPro" id="IPR003838">
    <property type="entry name" value="ABC3_permease_C"/>
</dbReference>
<evidence type="ECO:0000256" key="3">
    <source>
        <dbReference type="ARBA" id="ARBA00022692"/>
    </source>
</evidence>
<proteinExistence type="predicted"/>
<keyword evidence="5 6" id="KW-0472">Membrane</keyword>
<evidence type="ECO:0000313" key="10">
    <source>
        <dbReference type="Proteomes" id="UP001597215"/>
    </source>
</evidence>
<feature type="transmembrane region" description="Helical" evidence="6">
    <location>
        <begin position="802"/>
        <end position="826"/>
    </location>
</feature>
<dbReference type="RefSeq" id="WP_381510817.1">
    <property type="nucleotide sequence ID" value="NZ_JBHUEL010000002.1"/>
</dbReference>
<dbReference type="Pfam" id="PF12704">
    <property type="entry name" value="MacB_PCD"/>
    <property type="match status" value="1"/>
</dbReference>
<protein>
    <submittedName>
        <fullName evidence="9">ABC transporter permease</fullName>
    </submittedName>
</protein>
<feature type="transmembrane region" description="Helical" evidence="6">
    <location>
        <begin position="303"/>
        <end position="331"/>
    </location>
</feature>
<dbReference type="Proteomes" id="UP001597215">
    <property type="component" value="Unassembled WGS sequence"/>
</dbReference>
<evidence type="ECO:0000313" key="9">
    <source>
        <dbReference type="EMBL" id="MFD1765514.1"/>
    </source>
</evidence>
<evidence type="ECO:0000259" key="7">
    <source>
        <dbReference type="Pfam" id="PF02687"/>
    </source>
</evidence>
<gene>
    <name evidence="9" type="ORF">ACFSAG_01485</name>
</gene>
<evidence type="ECO:0000256" key="2">
    <source>
        <dbReference type="ARBA" id="ARBA00022475"/>
    </source>
</evidence>
<feature type="transmembrane region" description="Helical" evidence="6">
    <location>
        <begin position="351"/>
        <end position="373"/>
    </location>
</feature>
<dbReference type="EMBL" id="JBHUEL010000002">
    <property type="protein sequence ID" value="MFD1765514.1"/>
    <property type="molecule type" value="Genomic_DNA"/>
</dbReference>
<evidence type="ECO:0000259" key="8">
    <source>
        <dbReference type="Pfam" id="PF12704"/>
    </source>
</evidence>
<evidence type="ECO:0000256" key="1">
    <source>
        <dbReference type="ARBA" id="ARBA00004651"/>
    </source>
</evidence>
<organism evidence="9 10">
    <name type="scientific">Sphingorhabdus buctiana</name>
    <dbReference type="NCBI Taxonomy" id="1508805"/>
    <lineage>
        <taxon>Bacteria</taxon>
        <taxon>Pseudomonadati</taxon>
        <taxon>Pseudomonadota</taxon>
        <taxon>Alphaproteobacteria</taxon>
        <taxon>Sphingomonadales</taxon>
        <taxon>Sphingomonadaceae</taxon>
        <taxon>Sphingorhabdus</taxon>
    </lineage>
</organism>
<feature type="domain" description="ABC3 transporter permease C-terminal" evidence="7">
    <location>
        <begin position="716"/>
        <end position="825"/>
    </location>
</feature>
<keyword evidence="2" id="KW-1003">Cell membrane</keyword>
<dbReference type="Pfam" id="PF02687">
    <property type="entry name" value="FtsX"/>
    <property type="match status" value="2"/>
</dbReference>
<accession>A0ABW4M8Z3</accession>
<feature type="transmembrane region" description="Helical" evidence="6">
    <location>
        <begin position="421"/>
        <end position="444"/>
    </location>
</feature>
<keyword evidence="4 6" id="KW-1133">Transmembrane helix</keyword>
<feature type="transmembrane region" description="Helical" evidence="6">
    <location>
        <begin position="764"/>
        <end position="787"/>
    </location>
</feature>
<dbReference type="PANTHER" id="PTHR30287">
    <property type="entry name" value="MEMBRANE COMPONENT OF PREDICTED ABC SUPERFAMILY METABOLITE UPTAKE TRANSPORTER"/>
    <property type="match status" value="1"/>
</dbReference>
<evidence type="ECO:0000256" key="5">
    <source>
        <dbReference type="ARBA" id="ARBA00023136"/>
    </source>
</evidence>
<dbReference type="InterPro" id="IPR038766">
    <property type="entry name" value="Membrane_comp_ABC_pdt"/>
</dbReference>
<feature type="transmembrane region" description="Helical" evidence="6">
    <location>
        <begin position="258"/>
        <end position="282"/>
    </location>
</feature>
<name>A0ABW4M8Z3_9SPHN</name>
<feature type="domain" description="ABC3 transporter permease C-terminal" evidence="7">
    <location>
        <begin position="262"/>
        <end position="378"/>
    </location>
</feature>
<sequence>MSLSLSAIWRIARRDLSARIRGLRLLAVCLFLGVATLAAIGSLTAGITEELSRRGQTILGGDIEIGIAQREASEAERKAFAEAGTVSKTVRLRAMAIGPTGSDSVLAELKSIDDAYPLYGTLRLKGTDAPATAPARGQIYIGETLADRFNLSTGGTVRFGEASFKVAGIIAEEPDRLGEGFTLGPVALVSSASLEDTKLIQPGSMFESKYRIKLPTSADPEAIAKSLEAQFPSAGWDITDRSNGAPGTRRFIERMGQFLTLVGLASLVIAGIGVGNGVGSYLESKRAGIATLKVTGADSGTIFRIYMLQIFAVAIAAILVGLAVGSVMPMAIGWVAGDILPVAPGFSLHPLPLLVSAVYGLLIAFAFALPPLARARTVPAAGLFRSVVEGGRRIDRRTAISVTASIAAIVALAVGTAREPIFSLGFIGAAFALLLLLALLAWALRKIALLLPRPKAPLPRLALTNLHRPGSHTQALVIALGLGLTLFVTLAAIQTSINNEISKSVPERAPSFFALDIPRERTAEFTRMVRSEAPNADINLIPSLRGTIVEFGGQRVDQLEELPEGAWVLNGDRGLTYSPNVPEGSEVIAGEWWPADYQGPALVSLDVRVAESLGIGVGDSLTVSVLGVEIPTKIASLREVKWENFGLNYALVFSPGTFDAAPHSMVATLTVPAEAERELAKSIPPAFPSSSLIEVGEVVSQVTVLLQQMAQAIAAAASIAIFAGIAVLVGAIAAARQSRIYDSVIMKLLGATRRQILGAQAMEYAILALVLGVVALVLGLGAGWYVIVEIFDFTFAPDPAALAWTLVGGAGLTFALGMLGSLPILAARPAEALRSL</sequence>
<keyword evidence="10" id="KW-1185">Reference proteome</keyword>
<reference evidence="10" key="1">
    <citation type="journal article" date="2019" name="Int. J. Syst. Evol. Microbiol.">
        <title>The Global Catalogue of Microorganisms (GCM) 10K type strain sequencing project: providing services to taxonomists for standard genome sequencing and annotation.</title>
        <authorList>
            <consortium name="The Broad Institute Genomics Platform"/>
            <consortium name="The Broad Institute Genome Sequencing Center for Infectious Disease"/>
            <person name="Wu L."/>
            <person name="Ma J."/>
        </authorList>
    </citation>
    <scope>NUCLEOTIDE SEQUENCE [LARGE SCALE GENOMIC DNA]</scope>
    <source>
        <strain evidence="10">CGMCC 1.12449</strain>
    </source>
</reference>
<feature type="domain" description="MacB-like periplasmic core" evidence="8">
    <location>
        <begin position="28"/>
        <end position="229"/>
    </location>
</feature>
<evidence type="ECO:0000256" key="6">
    <source>
        <dbReference type="SAM" id="Phobius"/>
    </source>
</evidence>
<feature type="transmembrane region" description="Helical" evidence="6">
    <location>
        <begin position="394"/>
        <end position="415"/>
    </location>
</feature>
<keyword evidence="3 6" id="KW-0812">Transmembrane</keyword>